<organism evidence="2 3">
    <name type="scientific">Algivirga pacifica</name>
    <dbReference type="NCBI Taxonomy" id="1162670"/>
    <lineage>
        <taxon>Bacteria</taxon>
        <taxon>Pseudomonadati</taxon>
        <taxon>Bacteroidota</taxon>
        <taxon>Cytophagia</taxon>
        <taxon>Cytophagales</taxon>
        <taxon>Flammeovirgaceae</taxon>
        <taxon>Algivirga</taxon>
    </lineage>
</organism>
<keyword evidence="3" id="KW-1185">Reference proteome</keyword>
<evidence type="ECO:0000313" key="2">
    <source>
        <dbReference type="EMBL" id="GAA4845848.1"/>
    </source>
</evidence>
<proteinExistence type="predicted"/>
<dbReference type="Proteomes" id="UP001500298">
    <property type="component" value="Unassembled WGS sequence"/>
</dbReference>
<gene>
    <name evidence="2" type="ORF">GCM10023331_33290</name>
</gene>
<evidence type="ECO:0000313" key="3">
    <source>
        <dbReference type="Proteomes" id="UP001500298"/>
    </source>
</evidence>
<feature type="region of interest" description="Disordered" evidence="1">
    <location>
        <begin position="738"/>
        <end position="758"/>
    </location>
</feature>
<dbReference type="EMBL" id="BAABJX010000052">
    <property type="protein sequence ID" value="GAA4845848.1"/>
    <property type="molecule type" value="Genomic_DNA"/>
</dbReference>
<reference evidence="3" key="1">
    <citation type="journal article" date="2019" name="Int. J. Syst. Evol. Microbiol.">
        <title>The Global Catalogue of Microorganisms (GCM) 10K type strain sequencing project: providing services to taxonomists for standard genome sequencing and annotation.</title>
        <authorList>
            <consortium name="The Broad Institute Genomics Platform"/>
            <consortium name="The Broad Institute Genome Sequencing Center for Infectious Disease"/>
            <person name="Wu L."/>
            <person name="Ma J."/>
        </authorList>
    </citation>
    <scope>NUCLEOTIDE SEQUENCE [LARGE SCALE GENOMIC DNA]</scope>
    <source>
        <strain evidence="3">JCM 18326</strain>
    </source>
</reference>
<protein>
    <submittedName>
        <fullName evidence="2">Uncharacterized protein</fullName>
    </submittedName>
</protein>
<feature type="region of interest" description="Disordered" evidence="1">
    <location>
        <begin position="1600"/>
        <end position="1628"/>
    </location>
</feature>
<sequence length="1628" mass="186197">MVGSVWAQQSSRPVLFTQPDSLWMDVSSLIDIQQAGSEEEVTEGSVLDSLSTLLSEKEQLRFFEAAQAIYKKSPQPAEELKLFYECIRVGKVGLLNEEQLERLMVIVRSTYGFYPSKVGKHFLHNSLRLMTEGVLQRSTYSSTSLLKGNIDFGYIPAEGETLSQDMGEWFQWEEDSTATEVVEQEVEEEDNMGEVTWSSDQVYFESSDEQSEDTAWEEEQEKEEFVAIPENKKPMRVGPYLKLDEATLTFQANEDSLALEEITAEVFYLSDSILIQEAKVYWENVGYPRDSVYAVLKDFSFELGTRKIEAHSSNLFYYNYGDTLLEGNFQYSLTRINQTPEKAKYPYFQSYYHNVVIKERDYELTGGITLEGRKFSTEALGDQLSQLKVFKEDTLMITSRAKIFKKGSYGWESEEANLNINYLEKDSIVHPKGQLEYNYLNKTLFYLKADGIYEYSPYIFSFHKVGVYSNALHWNLQKGEMNLETWKASERVPSYVNSEHYFDLAKYKDLGSYYDFHPLALVYWMARKQNDPLVDIEELSERADIPLNLLERSIGLCVAEGYMDYDQTAGEVTLLPKGVFVHHAYLFYKRMHRLKRKTIPVASKDADSTQVAKTTKKLFDYDNLNLESTIEGAPNLTLYLKDSTLKVRGVERFSMSDTLRIQVTPRNKEVLLKENRNMMFGGEVRAGNLIFRGNQFDFDYDSFQVNLTDIQSVSFWLPGQQEEAPNSIVNTGGVLRMNGNNKSGMRQSKASFRAPEGGRMDFDEQVNSELKPEMIEALPESKRVYMKIPNINVDNINEEMDMTFSGEFYSGNIFIPFEDTIRLNMRDKAFGFKRKQQEYPLYEKDNAGYIGTLILDSKGLRGNGELNYLGSNFRSDDFQFYTDSVTTVGNSARIESEIHPRVDMDAYSMTWHVYQDSMVFNTMKRTIDDTEPPFRMYADMLQGGENIAFTGTLALMPSKVAGDGKIETQESKTESHNFKFRKRTYESDNSTFTIKGETVADKDGLRGVHMHVLGDLERNEVVIKKEGQDSQFTFPNNEFKTEIEEARWKILEKKVYMNSQGDRKNFASTKNGNSPLIIPGKHAIYDLQDYSLSIGGVENITVANSYIYPSEEDSVVMVGKGGEIENLENAEVVFDKDNQYHRLTNANIQVVDSRNYKGSGYYLYHNEENDTITLSIDEIGQEYVEDGEVETTIITAKGEVLEEDAFLFKPGFRFSGKYMLKHDMRYMGFDGKFRLEVDEEGLNWYTYKKDLSDPENDSLPVIIVDENLEMFGQNYNPKVGIYLNTLAMPQGTFLHYDEKLDKGRAIVKGVGKLSFKDGLYQVKGDGDMLTNPYYWNHITYDHMANEIRFEGKMELIKNVNIKEYQVDFYGKGHMNVPPLGEESLDAPIFESHAAIYLRAEALKKGKSAIKEDIGIDDDRGDSYEPQGAVILSHHRQEVLALLRPLIDNGDTELFGNFGETMETGELLYDIARLSENGILISNAHIKWSEEGAFYNEGTIGLVSAFGVMINQEVDGLIEIPKAGQRGDDYTFRLYFEKERVQYFISVERGKLSVWSSNEEFMNGFAKSKVVNLLEQDDVIKFRSNFNIVYLDKEPGFGDDFGNDNFDGGGTGSPMDDQVQPMDDDDGGF</sequence>
<accession>A0ABP9DHZ8</accession>
<comment type="caution">
    <text evidence="2">The sequence shown here is derived from an EMBL/GenBank/DDBJ whole genome shotgun (WGS) entry which is preliminary data.</text>
</comment>
<name>A0ABP9DHZ8_9BACT</name>
<feature type="compositionally biased region" description="Polar residues" evidence="1">
    <location>
        <begin position="738"/>
        <end position="750"/>
    </location>
</feature>
<evidence type="ECO:0000256" key="1">
    <source>
        <dbReference type="SAM" id="MobiDB-lite"/>
    </source>
</evidence>